<evidence type="ECO:0000256" key="1">
    <source>
        <dbReference type="ARBA" id="ARBA00022614"/>
    </source>
</evidence>
<sequence>MCDQSDITCNGQPRFTQIPNNIPTSTRRNLDNNNITSINSTVLSGLTSLNRLSLRNNQISSIDSEAFSGISLLRYLRLGGNKITSIASVSSGITSLYKLDLSDNYISSIEPGAFSGFTSLFEIELQGNRISSITADAFANLTTLSVLDLQGNTLSYIEPGAFKGQDWEYLYLNNNNLTTVSANLFDSTTSLDELTLQGNPLMCCTMLDLIEWTKNQTKLELFTGTCYDFNTTIDINSFNSTNCPDVFDNNGFYSRPLKVDGEWGSWMSTPCSTSCGNGSVYRKRRCDSPAPSKGGQMCVGDNMEYLNACNLKNCPVAGQWNSWSSTSCSLSCGVGIKHRIRSCDNPKPSDDGKDCVGPGIESVTCNLGKCR</sequence>
<dbReference type="Proteomes" id="UP000596742">
    <property type="component" value="Unassembled WGS sequence"/>
</dbReference>
<dbReference type="Pfam" id="PF00090">
    <property type="entry name" value="TSP_1"/>
    <property type="match status" value="2"/>
</dbReference>
<evidence type="ECO:0000256" key="4">
    <source>
        <dbReference type="ARBA" id="ARBA00023157"/>
    </source>
</evidence>
<evidence type="ECO:0000313" key="7">
    <source>
        <dbReference type="Proteomes" id="UP000596742"/>
    </source>
</evidence>
<dbReference type="PROSITE" id="PS51450">
    <property type="entry name" value="LRR"/>
    <property type="match status" value="2"/>
</dbReference>
<dbReference type="SMART" id="SM00369">
    <property type="entry name" value="LRR_TYP"/>
    <property type="match status" value="6"/>
</dbReference>
<dbReference type="FunFam" id="3.80.10.10:FF:000770">
    <property type="entry name" value="Uncharacterized protein"/>
    <property type="match status" value="1"/>
</dbReference>
<dbReference type="GO" id="GO:0005886">
    <property type="term" value="C:plasma membrane"/>
    <property type="evidence" value="ECO:0007669"/>
    <property type="project" value="TreeGrafter"/>
</dbReference>
<proteinExistence type="predicted"/>
<dbReference type="PANTHER" id="PTHR24369:SF211">
    <property type="entry name" value="LEUCINE-RICH REPEAT-CONTAINING PROTEIN 15-LIKE"/>
    <property type="match status" value="1"/>
</dbReference>
<keyword evidence="3" id="KW-0677">Repeat</keyword>
<keyword evidence="4" id="KW-1015">Disulfide bond</keyword>
<protein>
    <submittedName>
        <fullName evidence="6">Uncharacterized protein</fullName>
    </submittedName>
</protein>
<dbReference type="Pfam" id="PF13855">
    <property type="entry name" value="LRR_8"/>
    <property type="match status" value="2"/>
</dbReference>
<dbReference type="SMART" id="SM00209">
    <property type="entry name" value="TSP1"/>
    <property type="match status" value="2"/>
</dbReference>
<dbReference type="PROSITE" id="PS50092">
    <property type="entry name" value="TSP1"/>
    <property type="match status" value="2"/>
</dbReference>
<name>A0A8B6DH23_MYTGA</name>
<dbReference type="InterPro" id="IPR032675">
    <property type="entry name" value="LRR_dom_sf"/>
</dbReference>
<keyword evidence="5" id="KW-0325">Glycoprotein</keyword>
<dbReference type="PANTHER" id="PTHR24369">
    <property type="entry name" value="ANTIGEN BSP, PUTATIVE-RELATED"/>
    <property type="match status" value="1"/>
</dbReference>
<evidence type="ECO:0000256" key="5">
    <source>
        <dbReference type="ARBA" id="ARBA00023180"/>
    </source>
</evidence>
<dbReference type="SMART" id="SM00365">
    <property type="entry name" value="LRR_SD22"/>
    <property type="match status" value="5"/>
</dbReference>
<comment type="caution">
    <text evidence="6">The sequence shown here is derived from an EMBL/GenBank/DDBJ whole genome shotgun (WGS) entry which is preliminary data.</text>
</comment>
<dbReference type="Gene3D" id="3.80.10.10">
    <property type="entry name" value="Ribonuclease Inhibitor"/>
    <property type="match status" value="2"/>
</dbReference>
<dbReference type="InterPro" id="IPR001611">
    <property type="entry name" value="Leu-rich_rpt"/>
</dbReference>
<keyword evidence="2" id="KW-0732">Signal</keyword>
<gene>
    <name evidence="6" type="ORF">MGAL_10B029417</name>
</gene>
<dbReference type="InterPro" id="IPR050541">
    <property type="entry name" value="LRR_TM_domain-containing"/>
</dbReference>
<evidence type="ECO:0000313" key="6">
    <source>
        <dbReference type="EMBL" id="VDI18901.1"/>
    </source>
</evidence>
<accession>A0A8B6DH23</accession>
<dbReference type="SUPFAM" id="SSF52058">
    <property type="entry name" value="L domain-like"/>
    <property type="match status" value="1"/>
</dbReference>
<dbReference type="SUPFAM" id="SSF82895">
    <property type="entry name" value="TSP-1 type 1 repeat"/>
    <property type="match status" value="2"/>
</dbReference>
<dbReference type="FunFam" id="2.20.100.10:FF:000001">
    <property type="entry name" value="semaphorin-5A isoform X1"/>
    <property type="match status" value="2"/>
</dbReference>
<organism evidence="6 7">
    <name type="scientific">Mytilus galloprovincialis</name>
    <name type="common">Mediterranean mussel</name>
    <dbReference type="NCBI Taxonomy" id="29158"/>
    <lineage>
        <taxon>Eukaryota</taxon>
        <taxon>Metazoa</taxon>
        <taxon>Spiralia</taxon>
        <taxon>Lophotrochozoa</taxon>
        <taxon>Mollusca</taxon>
        <taxon>Bivalvia</taxon>
        <taxon>Autobranchia</taxon>
        <taxon>Pteriomorphia</taxon>
        <taxon>Mytilida</taxon>
        <taxon>Mytiloidea</taxon>
        <taxon>Mytilidae</taxon>
        <taxon>Mytilinae</taxon>
        <taxon>Mytilus</taxon>
    </lineage>
</organism>
<dbReference type="Gene3D" id="2.20.100.10">
    <property type="entry name" value="Thrombospondin type-1 (TSP1) repeat"/>
    <property type="match status" value="2"/>
</dbReference>
<dbReference type="InterPro" id="IPR036383">
    <property type="entry name" value="TSP1_rpt_sf"/>
</dbReference>
<dbReference type="EMBL" id="UYJE01003390">
    <property type="protein sequence ID" value="VDI18901.1"/>
    <property type="molecule type" value="Genomic_DNA"/>
</dbReference>
<evidence type="ECO:0000256" key="2">
    <source>
        <dbReference type="ARBA" id="ARBA00022729"/>
    </source>
</evidence>
<keyword evidence="7" id="KW-1185">Reference proteome</keyword>
<feature type="non-terminal residue" evidence="6">
    <location>
        <position position="371"/>
    </location>
</feature>
<dbReference type="AlphaFoldDB" id="A0A8B6DH23"/>
<dbReference type="InterPro" id="IPR003591">
    <property type="entry name" value="Leu-rich_rpt_typical-subtyp"/>
</dbReference>
<evidence type="ECO:0000256" key="3">
    <source>
        <dbReference type="ARBA" id="ARBA00022737"/>
    </source>
</evidence>
<keyword evidence="1" id="KW-0433">Leucine-rich repeat</keyword>
<dbReference type="InterPro" id="IPR000884">
    <property type="entry name" value="TSP1_rpt"/>
</dbReference>
<dbReference type="OrthoDB" id="6144425at2759"/>
<reference evidence="6" key="1">
    <citation type="submission" date="2018-11" db="EMBL/GenBank/DDBJ databases">
        <authorList>
            <person name="Alioto T."/>
            <person name="Alioto T."/>
        </authorList>
    </citation>
    <scope>NUCLEOTIDE SEQUENCE</scope>
</reference>